<dbReference type="PANTHER" id="PTHR14097:SF8">
    <property type="entry name" value="NAD(P)-BINDING DOMAIN-CONTAINING PROTEIN"/>
    <property type="match status" value="1"/>
</dbReference>
<dbReference type="OrthoDB" id="9798632at2"/>
<dbReference type="RefSeq" id="WP_135189001.1">
    <property type="nucleotide sequence ID" value="NZ_SPUM01000040.1"/>
</dbReference>
<dbReference type="SUPFAM" id="SSF51735">
    <property type="entry name" value="NAD(P)-binding Rossmann-fold domains"/>
    <property type="match status" value="1"/>
</dbReference>
<dbReference type="InterPro" id="IPR036291">
    <property type="entry name" value="NAD(P)-bd_dom_sf"/>
</dbReference>
<proteinExistence type="predicted"/>
<sequence>MKVVIFGATGMVGQGVLRECLAAPDVELVKTIGRNPTGQRHPKLRELVHAEMWDYEGMDEELDGFDACFYCIGVSPGKLGEQQYTHIVRDMAVNAGAALSRVNPRMVFVYVSILGADSTEKSRLMWERVRGKTENALLALPFRAVYVLRPGMIQPLDGIKSKTPAYRIFYSLFKPVLPLLHRALPNLVVTTRQMGQAMLNVVRRGAQKRVLEAADINALSRS</sequence>
<name>A0A4Y9T5T9_9BURK</name>
<keyword evidence="2" id="KW-1185">Reference proteome</keyword>
<dbReference type="Proteomes" id="UP000297258">
    <property type="component" value="Unassembled WGS sequence"/>
</dbReference>
<organism evidence="1 2">
    <name type="scientific">Massilia horti</name>
    <dbReference type="NCBI Taxonomy" id="2562153"/>
    <lineage>
        <taxon>Bacteria</taxon>
        <taxon>Pseudomonadati</taxon>
        <taxon>Pseudomonadota</taxon>
        <taxon>Betaproteobacteria</taxon>
        <taxon>Burkholderiales</taxon>
        <taxon>Oxalobacteraceae</taxon>
        <taxon>Telluria group</taxon>
        <taxon>Massilia</taxon>
    </lineage>
</organism>
<dbReference type="PANTHER" id="PTHR14097">
    <property type="entry name" value="OXIDOREDUCTASE HTATIP2"/>
    <property type="match status" value="1"/>
</dbReference>
<reference evidence="1 2" key="1">
    <citation type="submission" date="2019-03" db="EMBL/GenBank/DDBJ databases">
        <title>Draft genome of Massilia hortus sp. nov., a novel bacterial species of the Oxalobacteraceae family.</title>
        <authorList>
            <person name="Peta V."/>
            <person name="Raths R."/>
            <person name="Bucking H."/>
        </authorList>
    </citation>
    <scope>NUCLEOTIDE SEQUENCE [LARGE SCALE GENOMIC DNA]</scope>
    <source>
        <strain evidence="1 2">ONC3</strain>
    </source>
</reference>
<evidence type="ECO:0000313" key="1">
    <source>
        <dbReference type="EMBL" id="TFW33443.1"/>
    </source>
</evidence>
<evidence type="ECO:0000313" key="2">
    <source>
        <dbReference type="Proteomes" id="UP000297258"/>
    </source>
</evidence>
<dbReference type="AlphaFoldDB" id="A0A4Y9T5T9"/>
<dbReference type="EMBL" id="SPUM01000040">
    <property type="protein sequence ID" value="TFW33443.1"/>
    <property type="molecule type" value="Genomic_DNA"/>
</dbReference>
<dbReference type="Gene3D" id="3.40.50.720">
    <property type="entry name" value="NAD(P)-binding Rossmann-like Domain"/>
    <property type="match status" value="1"/>
</dbReference>
<protein>
    <submittedName>
        <fullName evidence="1">Epimerase</fullName>
    </submittedName>
</protein>
<accession>A0A4Y9T5T9</accession>
<comment type="caution">
    <text evidence="1">The sequence shown here is derived from an EMBL/GenBank/DDBJ whole genome shotgun (WGS) entry which is preliminary data.</text>
</comment>
<gene>
    <name evidence="1" type="ORF">E4O92_06785</name>
</gene>